<dbReference type="AlphaFoldDB" id="A0A834ZX71"/>
<evidence type="ECO:0000313" key="2">
    <source>
        <dbReference type="Proteomes" id="UP000636709"/>
    </source>
</evidence>
<sequence length="334" mass="38435">MDMLLSAVLGEAITRSINFFISKSSKQQAKDVEGRLMRVLLRAQVIVDEAMRWDITNQAMHKQLEMLRDSMFRGYYMLDSFRCQYKDKEEPKDQILSQYSLFSKPTSAEHFCFPSGTSTDISKELQEVLDSLSSMIIDANELVIFFKSYPRLYHQPYSLHILLSNCLFGRQLEAQLIINFLMRTETHCAEELEIMPIVGPGKVGKSTLVAHVCKDERVCDHFSEILLLHDHGSIDDELATYKDGRLLVIVELIGDLNESAWNSFYFVCKQFLPTGSKIIITSRSENIVRFGTTRALTLKYLPQEAYWYFFKALTFGSMDTKVHPKHVHLAMEIA</sequence>
<name>A0A834ZX71_9POAL</name>
<dbReference type="SUPFAM" id="SSF52540">
    <property type="entry name" value="P-loop containing nucleoside triphosphate hydrolases"/>
    <property type="match status" value="1"/>
</dbReference>
<organism evidence="1 2">
    <name type="scientific">Digitaria exilis</name>
    <dbReference type="NCBI Taxonomy" id="1010633"/>
    <lineage>
        <taxon>Eukaryota</taxon>
        <taxon>Viridiplantae</taxon>
        <taxon>Streptophyta</taxon>
        <taxon>Embryophyta</taxon>
        <taxon>Tracheophyta</taxon>
        <taxon>Spermatophyta</taxon>
        <taxon>Magnoliopsida</taxon>
        <taxon>Liliopsida</taxon>
        <taxon>Poales</taxon>
        <taxon>Poaceae</taxon>
        <taxon>PACMAD clade</taxon>
        <taxon>Panicoideae</taxon>
        <taxon>Panicodae</taxon>
        <taxon>Paniceae</taxon>
        <taxon>Anthephorinae</taxon>
        <taxon>Digitaria</taxon>
    </lineage>
</organism>
<evidence type="ECO:0000313" key="1">
    <source>
        <dbReference type="EMBL" id="KAF8644707.1"/>
    </source>
</evidence>
<reference evidence="1" key="1">
    <citation type="submission" date="2020-07" db="EMBL/GenBank/DDBJ databases">
        <title>Genome sequence and genetic diversity analysis of an under-domesticated orphan crop, white fonio (Digitaria exilis).</title>
        <authorList>
            <person name="Bennetzen J.L."/>
            <person name="Chen S."/>
            <person name="Ma X."/>
            <person name="Wang X."/>
            <person name="Yssel A.E.J."/>
            <person name="Chaluvadi S.R."/>
            <person name="Johnson M."/>
            <person name="Gangashetty P."/>
            <person name="Hamidou F."/>
            <person name="Sanogo M.D."/>
            <person name="Zwaenepoel A."/>
            <person name="Wallace J."/>
            <person name="Van De Peer Y."/>
            <person name="Van Deynze A."/>
        </authorList>
    </citation>
    <scope>NUCLEOTIDE SEQUENCE</scope>
    <source>
        <tissue evidence="1">Leaves</tissue>
    </source>
</reference>
<protein>
    <recommendedName>
        <fullName evidence="3">NBS-LRR protein</fullName>
    </recommendedName>
</protein>
<comment type="caution">
    <text evidence="1">The sequence shown here is derived from an EMBL/GenBank/DDBJ whole genome shotgun (WGS) entry which is preliminary data.</text>
</comment>
<evidence type="ECO:0008006" key="3">
    <source>
        <dbReference type="Google" id="ProtNLM"/>
    </source>
</evidence>
<dbReference type="PANTHER" id="PTHR33377">
    <property type="entry name" value="OS10G0134700 PROTEIN-RELATED"/>
    <property type="match status" value="1"/>
</dbReference>
<dbReference type="EMBL" id="JACEFO010003067">
    <property type="protein sequence ID" value="KAF8644707.1"/>
    <property type="molecule type" value="Genomic_DNA"/>
</dbReference>
<gene>
    <name evidence="1" type="ORF">HU200_066373</name>
</gene>
<dbReference type="Gene3D" id="3.40.50.300">
    <property type="entry name" value="P-loop containing nucleotide triphosphate hydrolases"/>
    <property type="match status" value="1"/>
</dbReference>
<dbReference type="Proteomes" id="UP000636709">
    <property type="component" value="Unassembled WGS sequence"/>
</dbReference>
<dbReference type="InterPro" id="IPR027417">
    <property type="entry name" value="P-loop_NTPase"/>
</dbReference>
<dbReference type="PANTHER" id="PTHR33377:SF92">
    <property type="entry name" value="NB-ARC DOMAIN-CONTAINING PROTEIN"/>
    <property type="match status" value="1"/>
</dbReference>
<dbReference type="OrthoDB" id="649712at2759"/>
<proteinExistence type="predicted"/>
<keyword evidence="2" id="KW-1185">Reference proteome</keyword>
<accession>A0A834ZX71</accession>